<evidence type="ECO:0000256" key="1">
    <source>
        <dbReference type="ARBA" id="ARBA00004141"/>
    </source>
</evidence>
<keyword evidence="2" id="KW-0813">Transport</keyword>
<keyword evidence="3 7" id="KW-0812">Transmembrane</keyword>
<evidence type="ECO:0000256" key="4">
    <source>
        <dbReference type="ARBA" id="ARBA00022989"/>
    </source>
</evidence>
<dbReference type="GO" id="GO:0030001">
    <property type="term" value="P:metal ion transport"/>
    <property type="evidence" value="ECO:0007669"/>
    <property type="project" value="UniProtKB-ARBA"/>
</dbReference>
<evidence type="ECO:0000313" key="9">
    <source>
        <dbReference type="Proteomes" id="UP000051952"/>
    </source>
</evidence>
<organism evidence="8 9">
    <name type="scientific">Bodo saltans</name>
    <name type="common">Flagellated protozoan</name>
    <dbReference type="NCBI Taxonomy" id="75058"/>
    <lineage>
        <taxon>Eukaryota</taxon>
        <taxon>Discoba</taxon>
        <taxon>Euglenozoa</taxon>
        <taxon>Kinetoplastea</taxon>
        <taxon>Metakinetoplastina</taxon>
        <taxon>Eubodonida</taxon>
        <taxon>Bodonidae</taxon>
        <taxon>Bodo</taxon>
    </lineage>
</organism>
<dbReference type="Pfam" id="PF02386">
    <property type="entry name" value="TrkH"/>
    <property type="match status" value="2"/>
</dbReference>
<protein>
    <submittedName>
        <fullName evidence="8">Membrane-associated protein, putative</fullName>
    </submittedName>
</protein>
<keyword evidence="6 7" id="KW-0472">Membrane</keyword>
<proteinExistence type="predicted"/>
<keyword evidence="4 7" id="KW-1133">Transmembrane helix</keyword>
<feature type="transmembrane region" description="Helical" evidence="7">
    <location>
        <begin position="6"/>
        <end position="25"/>
    </location>
</feature>
<evidence type="ECO:0000256" key="2">
    <source>
        <dbReference type="ARBA" id="ARBA00022448"/>
    </source>
</evidence>
<feature type="transmembrane region" description="Helical" evidence="7">
    <location>
        <begin position="115"/>
        <end position="139"/>
    </location>
</feature>
<keyword evidence="9" id="KW-1185">Reference proteome</keyword>
<dbReference type="GO" id="GO:0008324">
    <property type="term" value="F:monoatomic cation transmembrane transporter activity"/>
    <property type="evidence" value="ECO:0007669"/>
    <property type="project" value="InterPro"/>
</dbReference>
<feature type="transmembrane region" description="Helical" evidence="7">
    <location>
        <begin position="174"/>
        <end position="199"/>
    </location>
</feature>
<accession>A0A0S4JPJ1</accession>
<dbReference type="Proteomes" id="UP000051952">
    <property type="component" value="Unassembled WGS sequence"/>
</dbReference>
<dbReference type="InterPro" id="IPR003445">
    <property type="entry name" value="Cat_transpt"/>
</dbReference>
<feature type="transmembrane region" description="Helical" evidence="7">
    <location>
        <begin position="305"/>
        <end position="327"/>
    </location>
</feature>
<comment type="subcellular location">
    <subcellularLocation>
        <location evidence="1">Membrane</location>
        <topology evidence="1">Multi-pass membrane protein</topology>
    </subcellularLocation>
</comment>
<evidence type="ECO:0000256" key="6">
    <source>
        <dbReference type="ARBA" id="ARBA00023136"/>
    </source>
</evidence>
<dbReference type="EMBL" id="CYKH01002023">
    <property type="protein sequence ID" value="CUG92240.1"/>
    <property type="molecule type" value="Genomic_DNA"/>
</dbReference>
<evidence type="ECO:0000256" key="7">
    <source>
        <dbReference type="SAM" id="Phobius"/>
    </source>
</evidence>
<gene>
    <name evidence="8" type="ORF">BSAL_36295</name>
</gene>
<evidence type="ECO:0000256" key="3">
    <source>
        <dbReference type="ARBA" id="ARBA00022692"/>
    </source>
</evidence>
<evidence type="ECO:0000313" key="8">
    <source>
        <dbReference type="EMBL" id="CUG92240.1"/>
    </source>
</evidence>
<feature type="transmembrane region" description="Helical" evidence="7">
    <location>
        <begin position="247"/>
        <end position="266"/>
    </location>
</feature>
<dbReference type="OrthoDB" id="9999863at2759"/>
<dbReference type="InterPro" id="IPR051143">
    <property type="entry name" value="TrkH_K-transport"/>
</dbReference>
<dbReference type="OMA" id="WCAITIV"/>
<dbReference type="AlphaFoldDB" id="A0A0S4JPJ1"/>
<sequence length="474" mass="52070">MVSLRIDPLLLFVVVASLWCGGALWFSTNDITFQDALFMGVSVVTSTGLSPMDYTALPASSQVVLLVAMICGSNILLSALPSVVMLATLNRRLKSPTQRDDRDIAQGRAEHERNVALLIIGSCIVAWGLLLLIVMMALLTRFSVARSLFLSVSCVNNVGLSLSKTDFLEYRGDLILVAIFAVVMPLGNTLFPVVLRSLLVGIRSFFQLMILRNDTRVCWRAWHLAADDLLRNPRLLCCHLFNSRDTLALVVMWCAITIVEFVMFIPEYNTSVFPAHGSITSQMLLAFFQTVAVRTSGFAIFDITLFRAGHLAVWMIAMYVTAYPVVLTGSTRRSHLQGSPELGSAATAGRDLVWVYVSVVVILFAQDRRIGTTQLDPSFFLRSCFECVSAFGNVGLSLPRSSGVVSFSSELNLMSRLAITVLMLAGKMRCLPSKFMVDVEAKDDTSEDEELELFVASPVTRVQGFPLPPEPSVA</sequence>
<evidence type="ECO:0000256" key="5">
    <source>
        <dbReference type="ARBA" id="ARBA00023065"/>
    </source>
</evidence>
<dbReference type="GO" id="GO:0005886">
    <property type="term" value="C:plasma membrane"/>
    <property type="evidence" value="ECO:0007669"/>
    <property type="project" value="TreeGrafter"/>
</dbReference>
<dbReference type="PANTHER" id="PTHR31064">
    <property type="entry name" value="POTASSIUM TRANSPORT PROTEIN DDB_G0292412-RELATED"/>
    <property type="match status" value="1"/>
</dbReference>
<dbReference type="VEuPathDB" id="TriTrypDB:BSAL_36295"/>
<name>A0A0S4JPJ1_BODSA</name>
<dbReference type="PANTHER" id="PTHR31064:SF30">
    <property type="entry name" value="HIGH-AFFINITY POTASSIUM TRANSPORT PROTEIN-RELATED"/>
    <property type="match status" value="1"/>
</dbReference>
<reference evidence="9" key="1">
    <citation type="submission" date="2015-09" db="EMBL/GenBank/DDBJ databases">
        <authorList>
            <consortium name="Pathogen Informatics"/>
        </authorList>
    </citation>
    <scope>NUCLEOTIDE SEQUENCE [LARGE SCALE GENOMIC DNA]</scope>
    <source>
        <strain evidence="9">Lake Konstanz</strain>
    </source>
</reference>
<feature type="transmembrane region" description="Helical" evidence="7">
    <location>
        <begin position="63"/>
        <end position="89"/>
    </location>
</feature>
<feature type="transmembrane region" description="Helical" evidence="7">
    <location>
        <begin position="347"/>
        <end position="367"/>
    </location>
</feature>
<feature type="transmembrane region" description="Helical" evidence="7">
    <location>
        <begin position="272"/>
        <end position="293"/>
    </location>
</feature>
<keyword evidence="5" id="KW-0406">Ion transport</keyword>